<evidence type="ECO:0000313" key="3">
    <source>
        <dbReference type="EMBL" id="UUP16444.1"/>
    </source>
</evidence>
<dbReference type="SUPFAM" id="SSF53474">
    <property type="entry name" value="alpha/beta-Hydrolases"/>
    <property type="match status" value="1"/>
</dbReference>
<feature type="domain" description="Serine aminopeptidase S33" evidence="2">
    <location>
        <begin position="29"/>
        <end position="263"/>
    </location>
</feature>
<keyword evidence="4" id="KW-1185">Reference proteome</keyword>
<dbReference type="InterPro" id="IPR029058">
    <property type="entry name" value="AB_hydrolase_fold"/>
</dbReference>
<organism evidence="3 4">
    <name type="scientific">Nitratireductor thuwali</name>
    <dbReference type="NCBI Taxonomy" id="2267699"/>
    <lineage>
        <taxon>Bacteria</taxon>
        <taxon>Pseudomonadati</taxon>
        <taxon>Pseudomonadota</taxon>
        <taxon>Alphaproteobacteria</taxon>
        <taxon>Hyphomicrobiales</taxon>
        <taxon>Phyllobacteriaceae</taxon>
        <taxon>Nitratireductor</taxon>
    </lineage>
</organism>
<dbReference type="Pfam" id="PF12146">
    <property type="entry name" value="Hydrolase_4"/>
    <property type="match status" value="1"/>
</dbReference>
<dbReference type="Gene3D" id="1.10.10.800">
    <property type="match status" value="1"/>
</dbReference>
<dbReference type="Proteomes" id="UP001342418">
    <property type="component" value="Chromosome"/>
</dbReference>
<dbReference type="PANTHER" id="PTHR22946:SF9">
    <property type="entry name" value="POLYKETIDE TRANSFERASE AF380"/>
    <property type="match status" value="1"/>
</dbReference>
<dbReference type="EMBL" id="CP030941">
    <property type="protein sequence ID" value="UUP16444.1"/>
    <property type="molecule type" value="Genomic_DNA"/>
</dbReference>
<name>A0ABY5MEG9_9HYPH</name>
<proteinExistence type="predicted"/>
<dbReference type="InterPro" id="IPR050261">
    <property type="entry name" value="FrsA_esterase"/>
</dbReference>
<dbReference type="EC" id="3.7.1.19" evidence="3"/>
<keyword evidence="1 3" id="KW-0378">Hydrolase</keyword>
<evidence type="ECO:0000313" key="4">
    <source>
        <dbReference type="Proteomes" id="UP001342418"/>
    </source>
</evidence>
<dbReference type="GO" id="GO:0016787">
    <property type="term" value="F:hydrolase activity"/>
    <property type="evidence" value="ECO:0007669"/>
    <property type="project" value="UniProtKB-KW"/>
</dbReference>
<dbReference type="Gene3D" id="3.40.50.1820">
    <property type="entry name" value="alpha/beta hydrolase"/>
    <property type="match status" value="1"/>
</dbReference>
<evidence type="ECO:0000256" key="1">
    <source>
        <dbReference type="ARBA" id="ARBA00022801"/>
    </source>
</evidence>
<reference evidence="3 4" key="1">
    <citation type="submission" date="2018-07" db="EMBL/GenBank/DDBJ databases">
        <title>Genome sequence of Nitratireductor thuwali#1536.</title>
        <authorList>
            <person name="Michoud G."/>
            <person name="Merlino G."/>
            <person name="Sefrji F.O."/>
            <person name="Daffonchio D."/>
        </authorList>
    </citation>
    <scope>NUCLEOTIDE SEQUENCE [LARGE SCALE GENOMIC DNA]</scope>
    <source>
        <strain evidence="4">Nit1536</strain>
    </source>
</reference>
<dbReference type="InterPro" id="IPR022742">
    <property type="entry name" value="Hydrolase_4"/>
</dbReference>
<gene>
    <name evidence="3" type="ORF">NTH_00891</name>
</gene>
<accession>A0ABY5MEG9</accession>
<evidence type="ECO:0000259" key="2">
    <source>
        <dbReference type="Pfam" id="PF12146"/>
    </source>
</evidence>
<sequence length="295" mass="32666">MLAPRAIRFVVEGTECVGHLYEPANTAAPYPVVIMAHGFSGTQQGSLARTARNFAGNGIAAFTFDYRGFGESGGAVRQVVDIHKQQADWRAAIEFVRGLEAIDRHRIAIWGSSLSGAHVVEVAAQDEEISAVVAQVPFNGFPDKVEGRSARDNLSLLWAAVKDRVRGWLGLQPLYVTVVGRSDDLAVIATDRAEAIIASLQGTHWQNKVAPRVILDMAIWYRPSKSAHRLRMPILVCLAERDEHTPPHLGQQIADAAPHAEVLIYPCTHFDFYEEAIRQRLVRDQTTFLKHCWAN</sequence>
<dbReference type="RefSeq" id="WP_338528866.1">
    <property type="nucleotide sequence ID" value="NZ_CP030941.1"/>
</dbReference>
<protein>
    <submittedName>
        <fullName evidence="3">2,6-dihydropseudooxynicotine hydrolase</fullName>
        <ecNumber evidence="3">3.7.1.19</ecNumber>
    </submittedName>
</protein>
<dbReference type="PANTHER" id="PTHR22946">
    <property type="entry name" value="DIENELACTONE HYDROLASE DOMAIN-CONTAINING PROTEIN-RELATED"/>
    <property type="match status" value="1"/>
</dbReference>